<dbReference type="InterPro" id="IPR039498">
    <property type="entry name" value="NTP_transf_5"/>
</dbReference>
<keyword evidence="2" id="KW-1185">Reference proteome</keyword>
<name>A0ABQ5MLR6_9FLAO</name>
<proteinExistence type="predicted"/>
<organism evidence="1 2">
    <name type="scientific">Neptunitalea lumnitzerae</name>
    <dbReference type="NCBI Taxonomy" id="2965509"/>
    <lineage>
        <taxon>Bacteria</taxon>
        <taxon>Pseudomonadati</taxon>
        <taxon>Bacteroidota</taxon>
        <taxon>Flavobacteriia</taxon>
        <taxon>Flavobacteriales</taxon>
        <taxon>Flavobacteriaceae</taxon>
        <taxon>Neptunitalea</taxon>
    </lineage>
</organism>
<dbReference type="Proteomes" id="UP001143543">
    <property type="component" value="Unassembled WGS sequence"/>
</dbReference>
<dbReference type="RefSeq" id="WP_281765972.1">
    <property type="nucleotide sequence ID" value="NZ_BRVO01000003.1"/>
</dbReference>
<sequence>MVTIKNNILFIGKCLTLKKETTHRAYIEQKIKSKEIDWELIVQISTAYYVFPALYVNFKAVNFLKLLPEDLVAFMEHIYGLNKERNEQILAEVESLNTLLVAHNITPIFLKGTACLVDGLYEDIGERMIGDIDLIIEKKETDPIIKVLTSNGYTSDTDILNKTFYSKHLPRFVHEEKIAALEIHFKILQKDSLDYTFAKSNIQVTKSGFSIMQYPALLWHSVASNYVEDYGYQVYSVPLRNFYDVYLLSYKTPSTSAFSVAPKYQKIVNAFLVTCQYILDSNQIVYAKNNDTESYLQNVLIHIENPEDKAKKVEELKETYLKKGRIKRYFKTFYNIHIFKYYLRKIFKK</sequence>
<dbReference type="Pfam" id="PF14907">
    <property type="entry name" value="NTP_transf_5"/>
    <property type="match status" value="1"/>
</dbReference>
<evidence type="ECO:0000313" key="1">
    <source>
        <dbReference type="EMBL" id="GLB50346.1"/>
    </source>
</evidence>
<reference evidence="1" key="1">
    <citation type="submission" date="2022-07" db="EMBL/GenBank/DDBJ databases">
        <title>Taxonomy of Novel Oxalotrophic and Methylotrophic Bacteria.</title>
        <authorList>
            <person name="Sahin N."/>
            <person name="Tani A."/>
        </authorList>
    </citation>
    <scope>NUCLEOTIDE SEQUENCE</scope>
    <source>
        <strain evidence="1">Y10</strain>
    </source>
</reference>
<dbReference type="EMBL" id="BRVO01000003">
    <property type="protein sequence ID" value="GLB50346.1"/>
    <property type="molecule type" value="Genomic_DNA"/>
</dbReference>
<evidence type="ECO:0008006" key="3">
    <source>
        <dbReference type="Google" id="ProtNLM"/>
    </source>
</evidence>
<accession>A0ABQ5MLR6</accession>
<gene>
    <name evidence="1" type="ORF">Y10_27140</name>
</gene>
<evidence type="ECO:0000313" key="2">
    <source>
        <dbReference type="Proteomes" id="UP001143543"/>
    </source>
</evidence>
<comment type="caution">
    <text evidence="1">The sequence shown here is derived from an EMBL/GenBank/DDBJ whole genome shotgun (WGS) entry which is preliminary data.</text>
</comment>
<protein>
    <recommendedName>
        <fullName evidence="3">Nucleotidyltransferase family protein</fullName>
    </recommendedName>
</protein>